<evidence type="ECO:0000313" key="3">
    <source>
        <dbReference type="Proteomes" id="UP001367676"/>
    </source>
</evidence>
<feature type="compositionally biased region" description="Acidic residues" evidence="1">
    <location>
        <begin position="38"/>
        <end position="50"/>
    </location>
</feature>
<evidence type="ECO:0000313" key="2">
    <source>
        <dbReference type="EMBL" id="KAK7595210.1"/>
    </source>
</evidence>
<proteinExistence type="predicted"/>
<dbReference type="PANTHER" id="PTHR21530:SF7">
    <property type="entry name" value="TRAB DOMAIN-CONTAINING PROTEIN"/>
    <property type="match status" value="1"/>
</dbReference>
<feature type="compositionally biased region" description="Low complexity" evidence="1">
    <location>
        <begin position="51"/>
        <end position="63"/>
    </location>
</feature>
<dbReference type="CDD" id="cd14726">
    <property type="entry name" value="TraB_PrgY-like"/>
    <property type="match status" value="1"/>
</dbReference>
<organism evidence="2 3">
    <name type="scientific">Parthenolecanium corni</name>
    <dbReference type="NCBI Taxonomy" id="536013"/>
    <lineage>
        <taxon>Eukaryota</taxon>
        <taxon>Metazoa</taxon>
        <taxon>Ecdysozoa</taxon>
        <taxon>Arthropoda</taxon>
        <taxon>Hexapoda</taxon>
        <taxon>Insecta</taxon>
        <taxon>Pterygota</taxon>
        <taxon>Neoptera</taxon>
        <taxon>Paraneoptera</taxon>
        <taxon>Hemiptera</taxon>
        <taxon>Sternorrhyncha</taxon>
        <taxon>Coccoidea</taxon>
        <taxon>Coccidae</taxon>
        <taxon>Parthenolecanium</taxon>
    </lineage>
</organism>
<dbReference type="EMBL" id="JBBCAQ010000019">
    <property type="protein sequence ID" value="KAK7595210.1"/>
    <property type="molecule type" value="Genomic_DNA"/>
</dbReference>
<accession>A0AAN9TIE5</accession>
<dbReference type="PANTHER" id="PTHR21530">
    <property type="entry name" value="PHEROMONE SHUTDOWN PROTEIN"/>
    <property type="match status" value="1"/>
</dbReference>
<dbReference type="AlphaFoldDB" id="A0AAN9TIE5"/>
<evidence type="ECO:0000256" key="1">
    <source>
        <dbReference type="SAM" id="MobiDB-lite"/>
    </source>
</evidence>
<name>A0AAN9TIE5_9HEMI</name>
<gene>
    <name evidence="2" type="ORF">V9T40_001643</name>
</gene>
<keyword evidence="3" id="KW-1185">Reference proteome</keyword>
<evidence type="ECO:0008006" key="4">
    <source>
        <dbReference type="Google" id="ProtNLM"/>
    </source>
</evidence>
<sequence length="350" mass="39309">MNTRQLVYALSEKSKNDFRIRNARHSHHHAFSVHDTLQDNDSDSTVDDDNSNSNDNRTGSGKNDNNDDHNGGGGGSSSPPPQQDMPEPLDMTPQFFQINKEEVVLLSNGKGSHVYVLGTNHASPESRLAVDSLIKTINPQIVVVELCKTRIGLNPLRTFERNRAFNLYLLKDAVTELGISAGFIWYSMAYMERFISRLLNVDYGGDMRAPGTSSSFQVTNADLLEGRRHNYKIMLGDRPIEVTIKRMASILTFPEKVAIWFFNICSAVLGLRCYLLNVPTVLFRSPKFNHVLLDERDVYLTYSLQMAANIADGPVKVIGIVGKAHVPGILRRWETVSEEEVRRITSDDVR</sequence>
<reference evidence="2 3" key="1">
    <citation type="submission" date="2024-03" db="EMBL/GenBank/DDBJ databases">
        <title>Adaptation during the transition from Ophiocordyceps entomopathogen to insect associate is accompanied by gene loss and intensified selection.</title>
        <authorList>
            <person name="Ward C.M."/>
            <person name="Onetto C.A."/>
            <person name="Borneman A.R."/>
        </authorList>
    </citation>
    <scope>NUCLEOTIDE SEQUENCE [LARGE SCALE GENOMIC DNA]</scope>
    <source>
        <strain evidence="2">AWRI1</strain>
        <tissue evidence="2">Single Adult Female</tissue>
    </source>
</reference>
<protein>
    <recommendedName>
        <fullName evidence="4">TraB domain-containing protein</fullName>
    </recommendedName>
</protein>
<dbReference type="InterPro" id="IPR046345">
    <property type="entry name" value="TraB_PrgY-like"/>
</dbReference>
<comment type="caution">
    <text evidence="2">The sequence shown here is derived from an EMBL/GenBank/DDBJ whole genome shotgun (WGS) entry which is preliminary data.</text>
</comment>
<feature type="region of interest" description="Disordered" evidence="1">
    <location>
        <begin position="29"/>
        <end position="90"/>
    </location>
</feature>
<dbReference type="Proteomes" id="UP001367676">
    <property type="component" value="Unassembled WGS sequence"/>
</dbReference>